<dbReference type="PROSITE" id="PS01124">
    <property type="entry name" value="HTH_ARAC_FAMILY_2"/>
    <property type="match status" value="1"/>
</dbReference>
<dbReference type="EMBL" id="RHHQ01000017">
    <property type="protein sequence ID" value="RNB84434.1"/>
    <property type="molecule type" value="Genomic_DNA"/>
</dbReference>
<dbReference type="Proteomes" id="UP000271031">
    <property type="component" value="Unassembled WGS sequence"/>
</dbReference>
<evidence type="ECO:0000256" key="1">
    <source>
        <dbReference type="ARBA" id="ARBA00023015"/>
    </source>
</evidence>
<dbReference type="InterPro" id="IPR029441">
    <property type="entry name" value="Cass2"/>
</dbReference>
<dbReference type="Gene3D" id="1.10.10.60">
    <property type="entry name" value="Homeodomain-like"/>
    <property type="match status" value="2"/>
</dbReference>
<dbReference type="Pfam" id="PF14526">
    <property type="entry name" value="Cass2"/>
    <property type="match status" value="1"/>
</dbReference>
<dbReference type="PANTHER" id="PTHR47504">
    <property type="entry name" value="RIGHT ORIGIN-BINDING PROTEIN"/>
    <property type="match status" value="1"/>
</dbReference>
<name>A0A3M8D8R1_9BACL</name>
<evidence type="ECO:0000259" key="4">
    <source>
        <dbReference type="PROSITE" id="PS01124"/>
    </source>
</evidence>
<evidence type="ECO:0000313" key="6">
    <source>
        <dbReference type="Proteomes" id="UP000271031"/>
    </source>
</evidence>
<dbReference type="Pfam" id="PF12833">
    <property type="entry name" value="HTH_18"/>
    <property type="match status" value="1"/>
</dbReference>
<dbReference type="GO" id="GO:0043565">
    <property type="term" value="F:sequence-specific DNA binding"/>
    <property type="evidence" value="ECO:0007669"/>
    <property type="project" value="InterPro"/>
</dbReference>
<dbReference type="InterPro" id="IPR009057">
    <property type="entry name" value="Homeodomain-like_sf"/>
</dbReference>
<dbReference type="RefSeq" id="WP_122919717.1">
    <property type="nucleotide sequence ID" value="NZ_RHHQ01000017.1"/>
</dbReference>
<dbReference type="InterPro" id="IPR018062">
    <property type="entry name" value="HTH_AraC-typ_CS"/>
</dbReference>
<comment type="caution">
    <text evidence="5">The sequence shown here is derived from an EMBL/GenBank/DDBJ whole genome shotgun (WGS) entry which is preliminary data.</text>
</comment>
<protein>
    <submittedName>
        <fullName evidence="5">AraC family transcriptional regulator</fullName>
    </submittedName>
</protein>
<keyword evidence="1" id="KW-0805">Transcription regulation</keyword>
<dbReference type="SMART" id="SM00342">
    <property type="entry name" value="HTH_ARAC"/>
    <property type="match status" value="1"/>
</dbReference>
<reference evidence="5 6" key="1">
    <citation type="submission" date="2018-10" db="EMBL/GenBank/DDBJ databases">
        <title>Phylogenomics of Brevibacillus.</title>
        <authorList>
            <person name="Dunlap C."/>
        </authorList>
    </citation>
    <scope>NUCLEOTIDE SEQUENCE [LARGE SCALE GENOMIC DNA]</scope>
    <source>
        <strain evidence="5 6">JCM 15716</strain>
    </source>
</reference>
<gene>
    <name evidence="5" type="ORF">EDM56_20155</name>
</gene>
<sequence>MDYYQRIQNAIDFIENHLQDECGIVDIAAAACFSPFHFQRLFQAITGFSVQAYIRQRRLTEAALQLKETDASILEIALGAQYGSQEAFTRSFESWFGTTPAKYRKESPPLKLTGKMDFLSFQNRLTGELTMNKPMIHRMDKMLITGFPYHTTLADERYFSEIPRFYHDFGTNERYSHIPNKKAPAISYGISYDFQDDGRFSFLVGEEVETFVEPLRYGLINMELPAGTYAVFTVIGSVELVQNTRRYIYGVWLPAANYERADGPDFEVTDVMRSIYPHAMRMKIYIPLA</sequence>
<dbReference type="SUPFAM" id="SSF55136">
    <property type="entry name" value="Probable bacterial effector-binding domain"/>
    <property type="match status" value="1"/>
</dbReference>
<evidence type="ECO:0000256" key="2">
    <source>
        <dbReference type="ARBA" id="ARBA00023125"/>
    </source>
</evidence>
<organism evidence="5 6">
    <name type="scientific">Brevibacillus fluminis</name>
    <dbReference type="NCBI Taxonomy" id="511487"/>
    <lineage>
        <taxon>Bacteria</taxon>
        <taxon>Bacillati</taxon>
        <taxon>Bacillota</taxon>
        <taxon>Bacilli</taxon>
        <taxon>Bacillales</taxon>
        <taxon>Paenibacillaceae</taxon>
        <taxon>Brevibacillus</taxon>
    </lineage>
</organism>
<feature type="domain" description="HTH araC/xylS-type" evidence="4">
    <location>
        <begin position="8"/>
        <end position="106"/>
    </location>
</feature>
<dbReference type="OrthoDB" id="5337216at2"/>
<dbReference type="SUPFAM" id="SSF46689">
    <property type="entry name" value="Homeodomain-like"/>
    <property type="match status" value="2"/>
</dbReference>
<dbReference type="PROSITE" id="PS00041">
    <property type="entry name" value="HTH_ARAC_FAMILY_1"/>
    <property type="match status" value="1"/>
</dbReference>
<keyword evidence="2" id="KW-0238">DNA-binding</keyword>
<proteinExistence type="predicted"/>
<dbReference type="AlphaFoldDB" id="A0A3M8D8R1"/>
<dbReference type="PANTHER" id="PTHR47504:SF5">
    <property type="entry name" value="RIGHT ORIGIN-BINDING PROTEIN"/>
    <property type="match status" value="1"/>
</dbReference>
<evidence type="ECO:0000256" key="3">
    <source>
        <dbReference type="ARBA" id="ARBA00023163"/>
    </source>
</evidence>
<accession>A0A3M8D8R1</accession>
<dbReference type="GO" id="GO:0003700">
    <property type="term" value="F:DNA-binding transcription factor activity"/>
    <property type="evidence" value="ECO:0007669"/>
    <property type="project" value="InterPro"/>
</dbReference>
<dbReference type="SMART" id="SM00871">
    <property type="entry name" value="AraC_E_bind"/>
    <property type="match status" value="1"/>
</dbReference>
<dbReference type="InterPro" id="IPR011256">
    <property type="entry name" value="Reg_factor_effector_dom_sf"/>
</dbReference>
<dbReference type="Gene3D" id="3.20.80.10">
    <property type="entry name" value="Regulatory factor, effector binding domain"/>
    <property type="match status" value="1"/>
</dbReference>
<evidence type="ECO:0000313" key="5">
    <source>
        <dbReference type="EMBL" id="RNB84434.1"/>
    </source>
</evidence>
<dbReference type="InterPro" id="IPR010499">
    <property type="entry name" value="AraC_E-bd"/>
</dbReference>
<dbReference type="InterPro" id="IPR050959">
    <property type="entry name" value="MarA-like"/>
</dbReference>
<keyword evidence="6" id="KW-1185">Reference proteome</keyword>
<dbReference type="InterPro" id="IPR018060">
    <property type="entry name" value="HTH_AraC"/>
</dbReference>
<keyword evidence="3" id="KW-0804">Transcription</keyword>